<evidence type="ECO:0000256" key="2">
    <source>
        <dbReference type="SAM" id="Phobius"/>
    </source>
</evidence>
<evidence type="ECO:0000313" key="3">
    <source>
        <dbReference type="EMBL" id="GBN47559.1"/>
    </source>
</evidence>
<comment type="caution">
    <text evidence="3">The sequence shown here is derived from an EMBL/GenBank/DDBJ whole genome shotgun (WGS) entry which is preliminary data.</text>
</comment>
<accession>A0A4Y2P933</accession>
<keyword evidence="5" id="KW-1185">Reference proteome</keyword>
<keyword evidence="2" id="KW-1133">Transmembrane helix</keyword>
<sequence length="388" mass="44665">MNVPDNFHLPFCPSANVKIIMENKNSSWIDFDIETTSPQTLKMKPEKGCIGVGKEVQVLVSRPKILPSAFSNEYLIFKFKYCSHNKLENAKLSTLHQSSEEQVYIINIITTNRNICSKQTYCACKIGKSSATHNNQLYDRLNILSSQKSANSLSTDKTRLSNGTKNQRKSRHPFTIYQPFSNETIPIENETTRRSSTESFRRISPLKHTAADDKNVSAINKYIEIAKIKNTLLKRNNVREECCGNAIDLIHCYPSNEETLQKIENLQQFDERNDECNFKWHCELHDDQASDICHHHECDNCSPPLEHCYHDHEDVSSNESNDECCIRDVNDLSKKTHNNEDAEEKRRKKYTSTEDVTKMAQKSVIKFICFPVLILILTLGIVTFHSRK</sequence>
<organism evidence="3 5">
    <name type="scientific">Araneus ventricosus</name>
    <name type="common">Orbweaver spider</name>
    <name type="synonym">Epeira ventricosa</name>
    <dbReference type="NCBI Taxonomy" id="182803"/>
    <lineage>
        <taxon>Eukaryota</taxon>
        <taxon>Metazoa</taxon>
        <taxon>Ecdysozoa</taxon>
        <taxon>Arthropoda</taxon>
        <taxon>Chelicerata</taxon>
        <taxon>Arachnida</taxon>
        <taxon>Araneae</taxon>
        <taxon>Araneomorphae</taxon>
        <taxon>Entelegynae</taxon>
        <taxon>Araneoidea</taxon>
        <taxon>Araneidae</taxon>
        <taxon>Araneus</taxon>
    </lineage>
</organism>
<dbReference type="OrthoDB" id="6432896at2759"/>
<dbReference type="EMBL" id="BGPR01010708">
    <property type="protein sequence ID" value="GBN47618.1"/>
    <property type="molecule type" value="Genomic_DNA"/>
</dbReference>
<evidence type="ECO:0000256" key="1">
    <source>
        <dbReference type="SAM" id="MobiDB-lite"/>
    </source>
</evidence>
<evidence type="ECO:0000313" key="5">
    <source>
        <dbReference type="Proteomes" id="UP000499080"/>
    </source>
</evidence>
<dbReference type="EMBL" id="BGPR01010699">
    <property type="protein sequence ID" value="GBN47559.1"/>
    <property type="molecule type" value="Genomic_DNA"/>
</dbReference>
<dbReference type="Proteomes" id="UP000499080">
    <property type="component" value="Unassembled WGS sequence"/>
</dbReference>
<feature type="compositionally biased region" description="Polar residues" evidence="1">
    <location>
        <begin position="149"/>
        <end position="165"/>
    </location>
</feature>
<dbReference type="InterPro" id="IPR008962">
    <property type="entry name" value="PapD-like_sf"/>
</dbReference>
<protein>
    <recommendedName>
        <fullName evidence="6">MSP domain-containing protein</fullName>
    </recommendedName>
</protein>
<proteinExistence type="predicted"/>
<evidence type="ECO:0000313" key="4">
    <source>
        <dbReference type="EMBL" id="GBN47618.1"/>
    </source>
</evidence>
<dbReference type="SUPFAM" id="SSF49354">
    <property type="entry name" value="PapD-like"/>
    <property type="match status" value="1"/>
</dbReference>
<dbReference type="InterPro" id="IPR013783">
    <property type="entry name" value="Ig-like_fold"/>
</dbReference>
<dbReference type="Gene3D" id="2.60.40.10">
    <property type="entry name" value="Immunoglobulins"/>
    <property type="match status" value="1"/>
</dbReference>
<name>A0A4Y2P933_ARAVE</name>
<gene>
    <name evidence="3" type="ORF">AVEN_128589_1</name>
    <name evidence="4" type="ORF">AVEN_158216_1</name>
</gene>
<keyword evidence="2" id="KW-0472">Membrane</keyword>
<feature type="transmembrane region" description="Helical" evidence="2">
    <location>
        <begin position="364"/>
        <end position="384"/>
    </location>
</feature>
<evidence type="ECO:0008006" key="6">
    <source>
        <dbReference type="Google" id="ProtNLM"/>
    </source>
</evidence>
<keyword evidence="2" id="KW-0812">Transmembrane</keyword>
<dbReference type="AlphaFoldDB" id="A0A4Y2P933"/>
<feature type="region of interest" description="Disordered" evidence="1">
    <location>
        <begin position="149"/>
        <end position="169"/>
    </location>
</feature>
<reference evidence="3 5" key="1">
    <citation type="journal article" date="2019" name="Sci. Rep.">
        <title>Orb-weaving spider Araneus ventricosus genome elucidates the spidroin gene catalogue.</title>
        <authorList>
            <person name="Kono N."/>
            <person name="Nakamura H."/>
            <person name="Ohtoshi R."/>
            <person name="Moran D.A.P."/>
            <person name="Shinohara A."/>
            <person name="Yoshida Y."/>
            <person name="Fujiwara M."/>
            <person name="Mori M."/>
            <person name="Tomita M."/>
            <person name="Arakawa K."/>
        </authorList>
    </citation>
    <scope>NUCLEOTIDE SEQUENCE [LARGE SCALE GENOMIC DNA]</scope>
</reference>